<evidence type="ECO:0000313" key="2">
    <source>
        <dbReference type="EMBL" id="RWS11197.1"/>
    </source>
</evidence>
<dbReference type="Proteomes" id="UP000285301">
    <property type="component" value="Unassembled WGS sequence"/>
</dbReference>
<gene>
    <name evidence="1" type="ORF">B4U79_03610</name>
    <name evidence="2" type="ORF">B4U79_08975</name>
</gene>
<dbReference type="EMBL" id="NCKU01001808">
    <property type="protein sequence ID" value="RWS11197.1"/>
    <property type="molecule type" value="Genomic_DNA"/>
</dbReference>
<proteinExistence type="predicted"/>
<reference evidence="1" key="2">
    <citation type="submission" date="2018-11" db="EMBL/GenBank/DDBJ databases">
        <title>Trombidioid mite genomics.</title>
        <authorList>
            <person name="Dong X."/>
        </authorList>
    </citation>
    <scope>NUCLEOTIDE SEQUENCE</scope>
    <source>
        <strain evidence="1">UoL-WK</strain>
    </source>
</reference>
<protein>
    <submittedName>
        <fullName evidence="1">Uncharacterized protein</fullName>
    </submittedName>
</protein>
<dbReference type="EMBL" id="NCKU01007114">
    <property type="protein sequence ID" value="RWS02881.1"/>
    <property type="molecule type" value="Genomic_DNA"/>
</dbReference>
<name>A0A3S3P190_9ACAR</name>
<comment type="caution">
    <text evidence="1">The sequence shown here is derived from an EMBL/GenBank/DDBJ whole genome shotgun (WGS) entry which is preliminary data.</text>
</comment>
<sequence length="19" mass="2256">MSYVTTQGFSQIVKRIIRQ</sequence>
<organism evidence="1 3">
    <name type="scientific">Dinothrombium tinctorium</name>
    <dbReference type="NCBI Taxonomy" id="1965070"/>
    <lineage>
        <taxon>Eukaryota</taxon>
        <taxon>Metazoa</taxon>
        <taxon>Ecdysozoa</taxon>
        <taxon>Arthropoda</taxon>
        <taxon>Chelicerata</taxon>
        <taxon>Arachnida</taxon>
        <taxon>Acari</taxon>
        <taxon>Acariformes</taxon>
        <taxon>Trombidiformes</taxon>
        <taxon>Prostigmata</taxon>
        <taxon>Anystina</taxon>
        <taxon>Parasitengona</taxon>
        <taxon>Trombidioidea</taxon>
        <taxon>Trombidiidae</taxon>
        <taxon>Dinothrombium</taxon>
    </lineage>
</organism>
<evidence type="ECO:0000313" key="3">
    <source>
        <dbReference type="Proteomes" id="UP000285301"/>
    </source>
</evidence>
<evidence type="ECO:0000313" key="1">
    <source>
        <dbReference type="EMBL" id="RWS02881.1"/>
    </source>
</evidence>
<keyword evidence="3" id="KW-1185">Reference proteome</keyword>
<reference evidence="1 3" key="1">
    <citation type="journal article" date="2018" name="Gigascience">
        <title>Genomes of trombidid mites reveal novel predicted allergens and laterally-transferred genes associated with secondary metabolism.</title>
        <authorList>
            <person name="Dong X."/>
            <person name="Chaisiri K."/>
            <person name="Xia D."/>
            <person name="Armstrong S.D."/>
            <person name="Fang Y."/>
            <person name="Donnelly M.J."/>
            <person name="Kadowaki T."/>
            <person name="McGarry J.W."/>
            <person name="Darby A.C."/>
            <person name="Makepeace B.L."/>
        </authorList>
    </citation>
    <scope>NUCLEOTIDE SEQUENCE [LARGE SCALE GENOMIC DNA]</scope>
    <source>
        <strain evidence="1">UoL-WK</strain>
    </source>
</reference>
<dbReference type="AlphaFoldDB" id="A0A3S3P190"/>
<accession>A0A3S3P190</accession>